<dbReference type="Pfam" id="PF13843">
    <property type="entry name" value="DDE_Tnp_1_7"/>
    <property type="match status" value="1"/>
</dbReference>
<evidence type="ECO:0000313" key="2">
    <source>
        <dbReference type="EMBL" id="GFN99498.1"/>
    </source>
</evidence>
<feature type="domain" description="PiggyBac transposable element-derived protein" evidence="1">
    <location>
        <begin position="11"/>
        <end position="57"/>
    </location>
</feature>
<gene>
    <name evidence="2" type="ORF">PoB_002600400</name>
</gene>
<evidence type="ECO:0000259" key="1">
    <source>
        <dbReference type="Pfam" id="PF13843"/>
    </source>
</evidence>
<dbReference type="EMBL" id="BLXT01003003">
    <property type="protein sequence ID" value="GFN99498.1"/>
    <property type="molecule type" value="Genomic_DNA"/>
</dbReference>
<name>A0AAV3ZYP0_9GAST</name>
<accession>A0AAV3ZYP0</accession>
<reference evidence="2 3" key="1">
    <citation type="journal article" date="2021" name="Elife">
        <title>Chloroplast acquisition without the gene transfer in kleptoplastic sea slugs, Plakobranchus ocellatus.</title>
        <authorList>
            <person name="Maeda T."/>
            <person name="Takahashi S."/>
            <person name="Yoshida T."/>
            <person name="Shimamura S."/>
            <person name="Takaki Y."/>
            <person name="Nagai Y."/>
            <person name="Toyoda A."/>
            <person name="Suzuki Y."/>
            <person name="Arimoto A."/>
            <person name="Ishii H."/>
            <person name="Satoh N."/>
            <person name="Nishiyama T."/>
            <person name="Hasebe M."/>
            <person name="Maruyama T."/>
            <person name="Minagawa J."/>
            <person name="Obokata J."/>
            <person name="Shigenobu S."/>
        </authorList>
    </citation>
    <scope>NUCLEOTIDE SEQUENCE [LARGE SCALE GENOMIC DNA]</scope>
</reference>
<organism evidence="2 3">
    <name type="scientific">Plakobranchus ocellatus</name>
    <dbReference type="NCBI Taxonomy" id="259542"/>
    <lineage>
        <taxon>Eukaryota</taxon>
        <taxon>Metazoa</taxon>
        <taxon>Spiralia</taxon>
        <taxon>Lophotrochozoa</taxon>
        <taxon>Mollusca</taxon>
        <taxon>Gastropoda</taxon>
        <taxon>Heterobranchia</taxon>
        <taxon>Euthyneura</taxon>
        <taxon>Panpulmonata</taxon>
        <taxon>Sacoglossa</taxon>
        <taxon>Placobranchoidea</taxon>
        <taxon>Plakobranchidae</taxon>
        <taxon>Plakobranchus</taxon>
    </lineage>
</organism>
<dbReference type="InterPro" id="IPR029526">
    <property type="entry name" value="PGBD"/>
</dbReference>
<dbReference type="PANTHER" id="PTHR46599:SF3">
    <property type="entry name" value="PIGGYBAC TRANSPOSABLE ELEMENT-DERIVED PROTEIN 4"/>
    <property type="match status" value="1"/>
</dbReference>
<keyword evidence="3" id="KW-1185">Reference proteome</keyword>
<evidence type="ECO:0000313" key="3">
    <source>
        <dbReference type="Proteomes" id="UP000735302"/>
    </source>
</evidence>
<protein>
    <submittedName>
        <fullName evidence="2">PiggyBac transposable element-derived protein 4</fullName>
    </submittedName>
</protein>
<dbReference type="AlphaFoldDB" id="A0AAV3ZYP0"/>
<dbReference type="PANTHER" id="PTHR46599">
    <property type="entry name" value="PIGGYBAC TRANSPOSABLE ELEMENT-DERIVED PROTEIN 4"/>
    <property type="match status" value="1"/>
</dbReference>
<proteinExistence type="predicted"/>
<sequence length="175" mass="20328">MQFIRSDHSNYLTVKFKEMYRPQQEVWIDKATVPFQGRCRFKVYMKDKSTKWGFKLYELPVEPNAGTQNHAGWNLQKEPCELRQLICSRIGRDQGTSTTGGRISSTEAFDSCGKKAQHQCKVWPDRAKAAGQTLAERKNKRKLTATWCRECKVDLSLDCFEIYHTISMTKNPVQR</sequence>
<dbReference type="Proteomes" id="UP000735302">
    <property type="component" value="Unassembled WGS sequence"/>
</dbReference>
<comment type="caution">
    <text evidence="2">The sequence shown here is derived from an EMBL/GenBank/DDBJ whole genome shotgun (WGS) entry which is preliminary data.</text>
</comment>